<dbReference type="PANTHER" id="PTHR47481">
    <property type="match status" value="1"/>
</dbReference>
<feature type="domain" description="Reverse transcriptase Ty1/copia-type" evidence="2">
    <location>
        <begin position="348"/>
        <end position="472"/>
    </location>
</feature>
<dbReference type="Pfam" id="PF07727">
    <property type="entry name" value="RVT_2"/>
    <property type="match status" value="1"/>
</dbReference>
<evidence type="ECO:0000256" key="1">
    <source>
        <dbReference type="SAM" id="MobiDB-lite"/>
    </source>
</evidence>
<name>A0AAF1A242_SOLVR</name>
<accession>A0AAF1A242</accession>
<feature type="compositionally biased region" description="Low complexity" evidence="1">
    <location>
        <begin position="266"/>
        <end position="285"/>
    </location>
</feature>
<reference evidence="3" key="1">
    <citation type="submission" date="2023-08" db="EMBL/GenBank/DDBJ databases">
        <title>A de novo genome assembly of Solanum verrucosum Schlechtendal, a Mexican diploid species geographically isolated from the other diploid A-genome species in potato relatives.</title>
        <authorList>
            <person name="Hosaka K."/>
        </authorList>
    </citation>
    <scope>NUCLEOTIDE SEQUENCE</scope>
    <source>
        <tissue evidence="3">Young leaves</tissue>
    </source>
</reference>
<dbReference type="SUPFAM" id="SSF56672">
    <property type="entry name" value="DNA/RNA polymerases"/>
    <property type="match status" value="1"/>
</dbReference>
<evidence type="ECO:0000313" key="3">
    <source>
        <dbReference type="EMBL" id="WMV57710.1"/>
    </source>
</evidence>
<feature type="region of interest" description="Disordered" evidence="1">
    <location>
        <begin position="243"/>
        <end position="304"/>
    </location>
</feature>
<dbReference type="InterPro" id="IPR043502">
    <property type="entry name" value="DNA/RNA_pol_sf"/>
</dbReference>
<evidence type="ECO:0000259" key="2">
    <source>
        <dbReference type="Pfam" id="PF07727"/>
    </source>
</evidence>
<dbReference type="Pfam" id="PF14223">
    <property type="entry name" value="Retrotran_gag_2"/>
    <property type="match status" value="1"/>
</dbReference>
<proteinExistence type="predicted"/>
<dbReference type="InterPro" id="IPR013103">
    <property type="entry name" value="RVT_2"/>
</dbReference>
<organism evidence="3 4">
    <name type="scientific">Solanum verrucosum</name>
    <dbReference type="NCBI Taxonomy" id="315347"/>
    <lineage>
        <taxon>Eukaryota</taxon>
        <taxon>Viridiplantae</taxon>
        <taxon>Streptophyta</taxon>
        <taxon>Embryophyta</taxon>
        <taxon>Tracheophyta</taxon>
        <taxon>Spermatophyta</taxon>
        <taxon>Magnoliopsida</taxon>
        <taxon>eudicotyledons</taxon>
        <taxon>Gunneridae</taxon>
        <taxon>Pentapetalae</taxon>
        <taxon>asterids</taxon>
        <taxon>lamiids</taxon>
        <taxon>Solanales</taxon>
        <taxon>Solanaceae</taxon>
        <taxon>Solanoideae</taxon>
        <taxon>Solaneae</taxon>
        <taxon>Solanum</taxon>
    </lineage>
</organism>
<protein>
    <recommendedName>
        <fullName evidence="2">Reverse transcriptase Ty1/copia-type domain-containing protein</fullName>
    </recommendedName>
</protein>
<feature type="compositionally biased region" description="Polar residues" evidence="1">
    <location>
        <begin position="246"/>
        <end position="265"/>
    </location>
</feature>
<gene>
    <name evidence="3" type="ORF">MTR67_051095</name>
</gene>
<dbReference type="EMBL" id="CP133623">
    <property type="protein sequence ID" value="WMV57710.1"/>
    <property type="molecule type" value="Genomic_DNA"/>
</dbReference>
<keyword evidence="4" id="KW-1185">Reference proteome</keyword>
<dbReference type="Proteomes" id="UP001234989">
    <property type="component" value="Chromosome 12"/>
</dbReference>
<dbReference type="PANTHER" id="PTHR47481:SF21">
    <property type="entry name" value="BASIC-LEUCINE ZIPPER TRANSCRIPTION FACTOR Q-RELATED"/>
    <property type="match status" value="1"/>
</dbReference>
<dbReference type="AlphaFoldDB" id="A0AAF1A242"/>
<evidence type="ECO:0000313" key="4">
    <source>
        <dbReference type="Proteomes" id="UP001234989"/>
    </source>
</evidence>
<sequence length="566" mass="63697">MVNSSASDINLNSDDPINTSSTIVNVASTKTQIININPTAQLPIKLIGGANFATWKAQIQKEAWDYLHTTYANRSQTRIYSLRDALAKVQRDKKSVTDYLREIRTITDELAAAGARISNEALVVKILSGLGPEYEALSTVIHSRDSPISYEELAHKLMNHELYLKQTDKKQPPTPITAQVAQRKNNHNNNSNRQTRRWSDHTISFPITLRSPLPIEDPNLVVFPSDSTAPAIVVRPPSELPAIRRNQVTSSPLDNSFFTAESSTTPPSNSLPQQQHLPQLNLPSQTNQSLPPRRPVTRSQHQITKPNPKYASMATLTSQIPPVTVKQACKDPQWRQAMQSEFDALMSNQTWNFIPPSDHQNIVENKWIFRIKRKPDGSIERYKARLVAKGFNQWPGIDYVDTFSPVVKPTIIRTVLDIATQNKWPLHQLDINNAFLQGTLTEEVFMKQPKGFENPDYPNYVCKLNKAIYGIDVLPQSAGLFLSQTKYIMDILQEFSMQDCQGVSTPLSTTISLRLNDGSPPTDAKQYRSAIGKLQYLAFTRPDISFAVNKLSVDTQFRPSPIIINF</sequence>